<sequence length="122" mass="14064">MKLQQLTKKCRFAYNGASEDCMLFYRQKQLRAIYGGDNIGSATTHTTHTQQTKHLSTLRHAFTRTHMLSQVHVLHQEDALEADNIGIVITQYQQQYPVITRITTINKRACLGRERKWRGGSC</sequence>
<gene>
    <name evidence="1" type="ORF">LGLO00237_LOCUS17362</name>
</gene>
<dbReference type="AlphaFoldDB" id="A0A7S4DR00"/>
<protein>
    <submittedName>
        <fullName evidence="1">Uncharacterized protein</fullName>
    </submittedName>
</protein>
<evidence type="ECO:0000313" key="1">
    <source>
        <dbReference type="EMBL" id="CAE0665757.1"/>
    </source>
</evidence>
<reference evidence="1" key="1">
    <citation type="submission" date="2021-01" db="EMBL/GenBank/DDBJ databases">
        <authorList>
            <person name="Corre E."/>
            <person name="Pelletier E."/>
            <person name="Niang G."/>
            <person name="Scheremetjew M."/>
            <person name="Finn R."/>
            <person name="Kale V."/>
            <person name="Holt S."/>
            <person name="Cochrane G."/>
            <person name="Meng A."/>
            <person name="Brown T."/>
            <person name="Cohen L."/>
        </authorList>
    </citation>
    <scope>NUCLEOTIDE SEQUENCE</scope>
    <source>
        <strain evidence="1">CCCM811</strain>
    </source>
</reference>
<organism evidence="1">
    <name type="scientific">Lotharella globosa</name>
    <dbReference type="NCBI Taxonomy" id="91324"/>
    <lineage>
        <taxon>Eukaryota</taxon>
        <taxon>Sar</taxon>
        <taxon>Rhizaria</taxon>
        <taxon>Cercozoa</taxon>
        <taxon>Chlorarachniophyceae</taxon>
        <taxon>Lotharella</taxon>
    </lineage>
</organism>
<proteinExistence type="predicted"/>
<name>A0A7S4DR00_9EUKA</name>
<accession>A0A7S4DR00</accession>
<dbReference type="EMBL" id="HBIV01024170">
    <property type="protein sequence ID" value="CAE0665757.1"/>
    <property type="molecule type" value="Transcribed_RNA"/>
</dbReference>